<dbReference type="CDD" id="cd17324">
    <property type="entry name" value="MFS_NepI_like"/>
    <property type="match status" value="1"/>
</dbReference>
<feature type="transmembrane region" description="Helical" evidence="7">
    <location>
        <begin position="173"/>
        <end position="195"/>
    </location>
</feature>
<dbReference type="RefSeq" id="WP_081672704.1">
    <property type="nucleotide sequence ID" value="NZ_CP062939.1"/>
</dbReference>
<dbReference type="Proteomes" id="UP000029055">
    <property type="component" value="Unassembled WGS sequence"/>
</dbReference>
<keyword evidence="2" id="KW-1003">Cell membrane</keyword>
<feature type="transmembrane region" description="Helical" evidence="7">
    <location>
        <begin position="315"/>
        <end position="332"/>
    </location>
</feature>
<evidence type="ECO:0000313" key="9">
    <source>
        <dbReference type="EMBL" id="KFI98958.1"/>
    </source>
</evidence>
<evidence type="ECO:0000256" key="1">
    <source>
        <dbReference type="ARBA" id="ARBA00004651"/>
    </source>
</evidence>
<name>A0A087DTV8_9BIFI</name>
<dbReference type="PANTHER" id="PTHR43124:SF3">
    <property type="entry name" value="CHLORAMPHENICOL EFFLUX PUMP RV0191"/>
    <property type="match status" value="1"/>
</dbReference>
<feature type="transmembrane region" description="Helical" evidence="7">
    <location>
        <begin position="140"/>
        <end position="161"/>
    </location>
</feature>
<dbReference type="InterPro" id="IPR020846">
    <property type="entry name" value="MFS_dom"/>
</dbReference>
<feature type="transmembrane region" description="Helical" evidence="7">
    <location>
        <begin position="404"/>
        <end position="427"/>
    </location>
</feature>
<evidence type="ECO:0000256" key="4">
    <source>
        <dbReference type="ARBA" id="ARBA00022989"/>
    </source>
</evidence>
<dbReference type="Pfam" id="PF07690">
    <property type="entry name" value="MFS_1"/>
    <property type="match status" value="1"/>
</dbReference>
<dbReference type="InterPro" id="IPR011701">
    <property type="entry name" value="MFS"/>
</dbReference>
<keyword evidence="10" id="KW-1185">Reference proteome</keyword>
<reference evidence="9 10" key="1">
    <citation type="submission" date="2014-03" db="EMBL/GenBank/DDBJ databases">
        <title>Genomics of Bifidobacteria.</title>
        <authorList>
            <person name="Ventura M."/>
            <person name="Milani C."/>
            <person name="Lugli G.A."/>
        </authorList>
    </citation>
    <scope>NUCLEOTIDE SEQUENCE [LARGE SCALE GENOMIC DNA]</scope>
    <source>
        <strain evidence="9 10">LMG 11597</strain>
    </source>
</reference>
<evidence type="ECO:0000259" key="8">
    <source>
        <dbReference type="PROSITE" id="PS50850"/>
    </source>
</evidence>
<feature type="transmembrane region" description="Helical" evidence="7">
    <location>
        <begin position="51"/>
        <end position="76"/>
    </location>
</feature>
<dbReference type="GO" id="GO:0022857">
    <property type="term" value="F:transmembrane transporter activity"/>
    <property type="evidence" value="ECO:0007669"/>
    <property type="project" value="InterPro"/>
</dbReference>
<dbReference type="SUPFAM" id="SSF103473">
    <property type="entry name" value="MFS general substrate transporter"/>
    <property type="match status" value="1"/>
</dbReference>
<dbReference type="PROSITE" id="PS50850">
    <property type="entry name" value="MFS"/>
    <property type="match status" value="1"/>
</dbReference>
<evidence type="ECO:0000256" key="7">
    <source>
        <dbReference type="SAM" id="Phobius"/>
    </source>
</evidence>
<dbReference type="PANTHER" id="PTHR43124">
    <property type="entry name" value="PURINE EFFLUX PUMP PBUE"/>
    <property type="match status" value="1"/>
</dbReference>
<dbReference type="EMBL" id="JGZR01000016">
    <property type="protein sequence ID" value="KFI98958.1"/>
    <property type="molecule type" value="Genomic_DNA"/>
</dbReference>
<feature type="transmembrane region" description="Helical" evidence="7">
    <location>
        <begin position="338"/>
        <end position="355"/>
    </location>
</feature>
<feature type="transmembrane region" description="Helical" evidence="7">
    <location>
        <begin position="115"/>
        <end position="134"/>
    </location>
</feature>
<feature type="transmembrane region" description="Helical" evidence="7">
    <location>
        <begin position="286"/>
        <end position="303"/>
    </location>
</feature>
<keyword evidence="3 7" id="KW-0812">Transmembrane</keyword>
<protein>
    <submittedName>
        <fullName evidence="9">MFS superfamily transporter</fullName>
    </submittedName>
</protein>
<sequence length="436" mass="46007">METMTLQPMTLKPIISEPTTSQSSHPEQPLHAQQSHSGQQPHATERPTRRWLLYGIAFLSFFDRFAASPMLVLMSVQEGTSLATIATMIAAYGIAYGLGQPIWGILGERQGRRRALLIALSGTTLTGLATILAWTLPMMVAARTAMGLCVGGLYPLLLTLIADTTSLTQRGQAISDLQASSALGTTVATLVTGAIATATNWRVVVALTCMAAASCFLVLYRQRPTDPHHASTENVQALPFLTSLRTALAPRPLALYTLGFVEGGLLLGTLTYLAPAIETLGVSPRLAGSLTAGYGIAVIAGSQLNKVLVRQLPRLPIMIAGALILAAAYFIAGLRLSIPTVIITSVLVGLSNALLHSGLQSWVTEVAPAARSTTVAFFACSVFLGAGVLTSLTAPAIAANRYAAVFLITAIAALLLTFALAIVASHFHRRQREESL</sequence>
<evidence type="ECO:0000256" key="3">
    <source>
        <dbReference type="ARBA" id="ARBA00022692"/>
    </source>
</evidence>
<dbReference type="InterPro" id="IPR050189">
    <property type="entry name" value="MFS_Efflux_Transporters"/>
</dbReference>
<keyword evidence="5 7" id="KW-0472">Membrane</keyword>
<evidence type="ECO:0000256" key="5">
    <source>
        <dbReference type="ARBA" id="ARBA00023136"/>
    </source>
</evidence>
<comment type="caution">
    <text evidence="9">The sequence shown here is derived from an EMBL/GenBank/DDBJ whole genome shotgun (WGS) entry which is preliminary data.</text>
</comment>
<dbReference type="GO" id="GO:0005886">
    <property type="term" value="C:plasma membrane"/>
    <property type="evidence" value="ECO:0007669"/>
    <property type="project" value="UniProtKB-SubCell"/>
</dbReference>
<keyword evidence="4 7" id="KW-1133">Transmembrane helix</keyword>
<feature type="transmembrane region" description="Helical" evidence="7">
    <location>
        <begin position="201"/>
        <end position="220"/>
    </location>
</feature>
<feature type="domain" description="Major facilitator superfamily (MFS) profile" evidence="8">
    <location>
        <begin position="49"/>
        <end position="428"/>
    </location>
</feature>
<feature type="transmembrane region" description="Helical" evidence="7">
    <location>
        <begin position="82"/>
        <end position="103"/>
    </location>
</feature>
<feature type="transmembrane region" description="Helical" evidence="7">
    <location>
        <begin position="253"/>
        <end position="274"/>
    </location>
</feature>
<dbReference type="Gene3D" id="1.20.1250.20">
    <property type="entry name" value="MFS general substrate transporter like domains"/>
    <property type="match status" value="1"/>
</dbReference>
<feature type="transmembrane region" description="Helical" evidence="7">
    <location>
        <begin position="375"/>
        <end position="398"/>
    </location>
</feature>
<evidence type="ECO:0000256" key="2">
    <source>
        <dbReference type="ARBA" id="ARBA00022475"/>
    </source>
</evidence>
<evidence type="ECO:0000256" key="6">
    <source>
        <dbReference type="SAM" id="MobiDB-lite"/>
    </source>
</evidence>
<dbReference type="eggNOG" id="COG2814">
    <property type="taxonomic scope" value="Bacteria"/>
</dbReference>
<gene>
    <name evidence="9" type="ORF">BISU_2159</name>
</gene>
<evidence type="ECO:0000313" key="10">
    <source>
        <dbReference type="Proteomes" id="UP000029055"/>
    </source>
</evidence>
<organism evidence="9 10">
    <name type="scientific">Bifidobacterium subtile</name>
    <dbReference type="NCBI Taxonomy" id="77635"/>
    <lineage>
        <taxon>Bacteria</taxon>
        <taxon>Bacillati</taxon>
        <taxon>Actinomycetota</taxon>
        <taxon>Actinomycetes</taxon>
        <taxon>Bifidobacteriales</taxon>
        <taxon>Bifidobacteriaceae</taxon>
        <taxon>Bifidobacterium</taxon>
    </lineage>
</organism>
<proteinExistence type="predicted"/>
<feature type="compositionally biased region" description="Polar residues" evidence="6">
    <location>
        <begin position="17"/>
        <end position="42"/>
    </location>
</feature>
<dbReference type="AlphaFoldDB" id="A0A087DTV8"/>
<dbReference type="InterPro" id="IPR036259">
    <property type="entry name" value="MFS_trans_sf"/>
</dbReference>
<accession>A0A087DTV8</accession>
<feature type="region of interest" description="Disordered" evidence="6">
    <location>
        <begin position="1"/>
        <end position="44"/>
    </location>
</feature>
<comment type="subcellular location">
    <subcellularLocation>
        <location evidence="1">Cell membrane</location>
        <topology evidence="1">Multi-pass membrane protein</topology>
    </subcellularLocation>
</comment>